<sequence length="52" mass="5503">ADECDTFDSDVDDEPTAQSIFMTDLSSAGPTNQEADPSNASVLSEVHDLENA</sequence>
<protein>
    <submittedName>
        <fullName evidence="2">Integrase, catalytic region, zinc finger, CCHC-type, peptidase aspartic, catalytic</fullName>
    </submittedName>
</protein>
<feature type="non-terminal residue" evidence="2">
    <location>
        <position position="52"/>
    </location>
</feature>
<organism evidence="2">
    <name type="scientific">Tanacetum cinerariifolium</name>
    <name type="common">Dalmatian daisy</name>
    <name type="synonym">Chrysanthemum cinerariifolium</name>
    <dbReference type="NCBI Taxonomy" id="118510"/>
    <lineage>
        <taxon>Eukaryota</taxon>
        <taxon>Viridiplantae</taxon>
        <taxon>Streptophyta</taxon>
        <taxon>Embryophyta</taxon>
        <taxon>Tracheophyta</taxon>
        <taxon>Spermatophyta</taxon>
        <taxon>Magnoliopsida</taxon>
        <taxon>eudicotyledons</taxon>
        <taxon>Gunneridae</taxon>
        <taxon>Pentapetalae</taxon>
        <taxon>asterids</taxon>
        <taxon>campanulids</taxon>
        <taxon>Asterales</taxon>
        <taxon>Asteraceae</taxon>
        <taxon>Asteroideae</taxon>
        <taxon>Anthemideae</taxon>
        <taxon>Anthemidinae</taxon>
        <taxon>Tanacetum</taxon>
    </lineage>
</organism>
<accession>A0A699VGK1</accession>
<comment type="caution">
    <text evidence="2">The sequence shown here is derived from an EMBL/GenBank/DDBJ whole genome shotgun (WGS) entry which is preliminary data.</text>
</comment>
<dbReference type="AlphaFoldDB" id="A0A699VGK1"/>
<name>A0A699VGK1_TANCI</name>
<gene>
    <name evidence="2" type="ORF">Tci_905392</name>
</gene>
<feature type="compositionally biased region" description="Polar residues" evidence="1">
    <location>
        <begin position="25"/>
        <end position="42"/>
    </location>
</feature>
<feature type="region of interest" description="Disordered" evidence="1">
    <location>
        <begin position="25"/>
        <end position="52"/>
    </location>
</feature>
<evidence type="ECO:0000256" key="1">
    <source>
        <dbReference type="SAM" id="MobiDB-lite"/>
    </source>
</evidence>
<evidence type="ECO:0000313" key="2">
    <source>
        <dbReference type="EMBL" id="GFD33423.1"/>
    </source>
</evidence>
<dbReference type="EMBL" id="BKCJ011435238">
    <property type="protein sequence ID" value="GFD33423.1"/>
    <property type="molecule type" value="Genomic_DNA"/>
</dbReference>
<feature type="non-terminal residue" evidence="2">
    <location>
        <position position="1"/>
    </location>
</feature>
<proteinExistence type="predicted"/>
<reference evidence="2" key="1">
    <citation type="journal article" date="2019" name="Sci. Rep.">
        <title>Draft genome of Tanacetum cinerariifolium, the natural source of mosquito coil.</title>
        <authorList>
            <person name="Yamashiro T."/>
            <person name="Shiraishi A."/>
            <person name="Satake H."/>
            <person name="Nakayama K."/>
        </authorList>
    </citation>
    <scope>NUCLEOTIDE SEQUENCE</scope>
</reference>